<evidence type="ECO:0000313" key="4">
    <source>
        <dbReference type="Proteomes" id="UP001652741"/>
    </source>
</evidence>
<dbReference type="GO" id="GO:0006516">
    <property type="term" value="P:glycoprotein catabolic process"/>
    <property type="evidence" value="ECO:0007669"/>
    <property type="project" value="TreeGrafter"/>
</dbReference>
<organism evidence="4 5">
    <name type="scientific">Salmo salar</name>
    <name type="common">Atlantic salmon</name>
    <dbReference type="NCBI Taxonomy" id="8030"/>
    <lineage>
        <taxon>Eukaryota</taxon>
        <taxon>Metazoa</taxon>
        <taxon>Chordata</taxon>
        <taxon>Craniata</taxon>
        <taxon>Vertebrata</taxon>
        <taxon>Euteleostomi</taxon>
        <taxon>Actinopterygii</taxon>
        <taxon>Neopterygii</taxon>
        <taxon>Teleostei</taxon>
        <taxon>Protacanthopterygii</taxon>
        <taxon>Salmoniformes</taxon>
        <taxon>Salmonidae</taxon>
        <taxon>Salmoninae</taxon>
        <taxon>Salmo</taxon>
    </lineage>
</organism>
<evidence type="ECO:0000313" key="5">
    <source>
        <dbReference type="RefSeq" id="XP_014001995.2"/>
    </source>
</evidence>
<dbReference type="GO" id="GO:0005737">
    <property type="term" value="C:cytoplasm"/>
    <property type="evidence" value="ECO:0007669"/>
    <property type="project" value="TreeGrafter"/>
</dbReference>
<reference evidence="5" key="1">
    <citation type="submission" date="2025-08" db="UniProtKB">
        <authorList>
            <consortium name="RefSeq"/>
        </authorList>
    </citation>
    <scope>IDENTIFICATION</scope>
</reference>
<dbReference type="SMART" id="SM00256">
    <property type="entry name" value="FBOX"/>
    <property type="match status" value="1"/>
</dbReference>
<dbReference type="Proteomes" id="UP001652741">
    <property type="component" value="Chromosome ssa15"/>
</dbReference>
<dbReference type="PROSITE" id="PS50181">
    <property type="entry name" value="FBOX"/>
    <property type="match status" value="1"/>
</dbReference>
<dbReference type="AlphaFoldDB" id="A0A1S3MFY3"/>
<dbReference type="InterPro" id="IPR001810">
    <property type="entry name" value="F-box_dom"/>
</dbReference>
<accession>A0A1S3MFY3</accession>
<feature type="compositionally biased region" description="Polar residues" evidence="1">
    <location>
        <begin position="96"/>
        <end position="109"/>
    </location>
</feature>
<dbReference type="SUPFAM" id="SSF81383">
    <property type="entry name" value="F-box domain"/>
    <property type="match status" value="1"/>
</dbReference>
<dbReference type="Pfam" id="PF12937">
    <property type="entry name" value="F-box-like"/>
    <property type="match status" value="1"/>
</dbReference>
<dbReference type="Pfam" id="PF04300">
    <property type="entry name" value="FBA"/>
    <property type="match status" value="1"/>
</dbReference>
<dbReference type="SUPFAM" id="SSF49785">
    <property type="entry name" value="Galactose-binding domain-like"/>
    <property type="match status" value="1"/>
</dbReference>
<sequence>MNLERETLLDEIEQSLWTLTEDNLRHLCVRCGIGGVDDSEVKGKSRRALRRKLIQDFCEKEDLMESEDEGMFCLLQLKDEIKVITDLEDAAKRLPTSPSQSAPTTQLDSEPSGETGAAAGRKEEVGAPQSSRKFTDMLPVLPLDVLEEMLLNVPPLQVVCVCRLVCREWKEVVDSDSLWRERCRREGYQTCDATKLPKDWRLFYFLCKKRRNLLKNPRADDKFKGWEIMENGGDKWKIEPVAEVPHPDNTVQKYFATSYSTCRKSQLIDLEKEGYRPSFMDDFQPDIIISDWYAPRRECGAKYKICVELLNHKKQPIKKFSPGTVIFQNWDDHKWNQMTHVFKNYGPGVRYIRFIHGGKDTLYWAGWYGIRVTNSSIEICPSVDR</sequence>
<dbReference type="GO" id="GO:0061630">
    <property type="term" value="F:ubiquitin protein ligase activity"/>
    <property type="evidence" value="ECO:0007669"/>
    <property type="project" value="TreeGrafter"/>
</dbReference>
<dbReference type="GeneID" id="106572398"/>
<feature type="region of interest" description="Disordered" evidence="1">
    <location>
        <begin position="92"/>
        <end position="131"/>
    </location>
</feature>
<keyword evidence="4" id="KW-1185">Reference proteome</keyword>
<dbReference type="InterPro" id="IPR036047">
    <property type="entry name" value="F-box-like_dom_sf"/>
</dbReference>
<proteinExistence type="predicted"/>
<dbReference type="GO" id="GO:0019005">
    <property type="term" value="C:SCF ubiquitin ligase complex"/>
    <property type="evidence" value="ECO:0007669"/>
    <property type="project" value="TreeGrafter"/>
</dbReference>
<dbReference type="GO" id="GO:0036503">
    <property type="term" value="P:ERAD pathway"/>
    <property type="evidence" value="ECO:0007669"/>
    <property type="project" value="TreeGrafter"/>
</dbReference>
<feature type="domain" description="FBA" evidence="3">
    <location>
        <begin position="203"/>
        <end position="381"/>
    </location>
</feature>
<evidence type="ECO:0000259" key="3">
    <source>
        <dbReference type="PROSITE" id="PS51114"/>
    </source>
</evidence>
<dbReference type="Gene3D" id="1.20.1280.50">
    <property type="match status" value="1"/>
</dbReference>
<dbReference type="PROSITE" id="PS51114">
    <property type="entry name" value="FBA"/>
    <property type="match status" value="1"/>
</dbReference>
<feature type="domain" description="F-box" evidence="2">
    <location>
        <begin position="135"/>
        <end position="182"/>
    </location>
</feature>
<gene>
    <name evidence="5" type="primary">LOC106572398</name>
</gene>
<dbReference type="Gene3D" id="2.60.120.260">
    <property type="entry name" value="Galactose-binding domain-like"/>
    <property type="match status" value="1"/>
</dbReference>
<evidence type="ECO:0000259" key="2">
    <source>
        <dbReference type="PROSITE" id="PS50181"/>
    </source>
</evidence>
<dbReference type="GO" id="GO:0031146">
    <property type="term" value="P:SCF-dependent proteasomal ubiquitin-dependent protein catabolic process"/>
    <property type="evidence" value="ECO:0007669"/>
    <property type="project" value="TreeGrafter"/>
</dbReference>
<dbReference type="PANTHER" id="PTHR12125:SF12">
    <property type="entry name" value="F-BOX ONLY PROTEIN 6"/>
    <property type="match status" value="1"/>
</dbReference>
<protein>
    <submittedName>
        <fullName evidence="5">F-box only protein 44</fullName>
    </submittedName>
</protein>
<dbReference type="RefSeq" id="XP_014001995.2">
    <property type="nucleotide sequence ID" value="XM_014146520.2"/>
</dbReference>
<evidence type="ECO:0000256" key="1">
    <source>
        <dbReference type="SAM" id="MobiDB-lite"/>
    </source>
</evidence>
<dbReference type="InterPro" id="IPR008979">
    <property type="entry name" value="Galactose-bd-like_sf"/>
</dbReference>
<dbReference type="KEGG" id="sasa:106572398"/>
<dbReference type="InterPro" id="IPR007397">
    <property type="entry name" value="F-box-assoc_dom"/>
</dbReference>
<dbReference type="PANTHER" id="PTHR12125">
    <property type="entry name" value="F-BOX ONLY PROTEIN 6-LIKE PROTEIN"/>
    <property type="match status" value="1"/>
</dbReference>
<name>A0A1S3MFY3_SALSA</name>
<dbReference type="InterPro" id="IPR039752">
    <property type="entry name" value="F-box_only"/>
</dbReference>
<dbReference type="SMART" id="SM01198">
    <property type="entry name" value="FBA"/>
    <property type="match status" value="1"/>
</dbReference>